<keyword evidence="2" id="KW-0645">Protease</keyword>
<dbReference type="SUPFAM" id="SSF52540">
    <property type="entry name" value="P-loop containing nucleoside triphosphate hydrolases"/>
    <property type="match status" value="1"/>
</dbReference>
<keyword evidence="5" id="KW-1185">Reference proteome</keyword>
<keyword evidence="1" id="KW-0378">Hydrolase</keyword>
<evidence type="ECO:0000313" key="2">
    <source>
        <dbReference type="EMBL" id="OXS75820.1"/>
    </source>
</evidence>
<dbReference type="GO" id="GO:0006508">
    <property type="term" value="P:proteolysis"/>
    <property type="evidence" value="ECO:0007669"/>
    <property type="project" value="UniProtKB-KW"/>
</dbReference>
<dbReference type="InterPro" id="IPR009003">
    <property type="entry name" value="Peptidase_S1_PA"/>
</dbReference>
<name>A0A1N7AGT6_9BACI</name>
<dbReference type="EMBL" id="FTLX01000007">
    <property type="protein sequence ID" value="SIR38370.1"/>
    <property type="molecule type" value="Genomic_DNA"/>
</dbReference>
<dbReference type="SUPFAM" id="SSF50494">
    <property type="entry name" value="Trypsin-like serine proteases"/>
    <property type="match status" value="1"/>
</dbReference>
<gene>
    <name evidence="2" type="ORF">B1B05_14930</name>
    <name evidence="3" type="ORF">SAMN05443094_107207</name>
</gene>
<organism evidence="3 4">
    <name type="scientific">Domibacillus enclensis</name>
    <dbReference type="NCBI Taxonomy" id="1017273"/>
    <lineage>
        <taxon>Bacteria</taxon>
        <taxon>Bacillati</taxon>
        <taxon>Bacillota</taxon>
        <taxon>Bacilli</taxon>
        <taxon>Bacillales</taxon>
        <taxon>Bacillaceae</taxon>
        <taxon>Domibacillus</taxon>
    </lineage>
</organism>
<evidence type="ECO:0000313" key="3">
    <source>
        <dbReference type="EMBL" id="SIR38370.1"/>
    </source>
</evidence>
<dbReference type="Gene3D" id="2.40.10.10">
    <property type="entry name" value="Trypsin-like serine proteases"/>
    <property type="match status" value="2"/>
</dbReference>
<evidence type="ECO:0000313" key="5">
    <source>
        <dbReference type="Proteomes" id="UP000215545"/>
    </source>
</evidence>
<reference evidence="2" key="3">
    <citation type="submission" date="2017-03" db="EMBL/GenBank/DDBJ databases">
        <authorList>
            <person name="Dastager S.G."/>
            <person name="Neurgaonkar P.S."/>
            <person name="Dharne M.S."/>
        </authorList>
    </citation>
    <scope>NUCLEOTIDE SEQUENCE</scope>
    <source>
        <strain evidence="2">DSM 25145</strain>
    </source>
</reference>
<dbReference type="InterPro" id="IPR027417">
    <property type="entry name" value="P-loop_NTPase"/>
</dbReference>
<dbReference type="InterPro" id="IPR043504">
    <property type="entry name" value="Peptidase_S1_PA_chymotrypsin"/>
</dbReference>
<proteinExistence type="predicted"/>
<dbReference type="Proteomes" id="UP000215545">
    <property type="component" value="Unassembled WGS sequence"/>
</dbReference>
<dbReference type="STRING" id="1017273.SAMN05443094_107207"/>
<dbReference type="Gene3D" id="3.40.50.300">
    <property type="entry name" value="P-loop containing nucleotide triphosphate hydrolases"/>
    <property type="match status" value="1"/>
</dbReference>
<evidence type="ECO:0000313" key="4">
    <source>
        <dbReference type="Proteomes" id="UP000186385"/>
    </source>
</evidence>
<dbReference type="Proteomes" id="UP000186385">
    <property type="component" value="Unassembled WGS sequence"/>
</dbReference>
<keyword evidence="1" id="KW-0720">Serine protease</keyword>
<dbReference type="OrthoDB" id="2958007at2"/>
<protein>
    <submittedName>
        <fullName evidence="2">Serine protease</fullName>
    </submittedName>
</protein>
<sequence>MRTEKYIARIECGTESGTGFLIKNNRVLTALHTVSEHNSNNISISFPYNKSLREEICARILDYNADFDIALLELETELENDEYLHINVSKTAENEIWETFGFPVSKWTPGAKLTGSILRSNIENDQLLWDTDLSYNQKFERFDGFSGAPLIVKDHIKGVILQKLDGTIAAISTFKIKTFLDSNNIEYENDADLLGLEPSEENIELPVNKTIVTELEKKFDEQENGYIFLKGSPGSGKSTFVMEYTPIKAGVKVIGKYLVRNKQDGLPIAFKSSELVFAEWLEKALWNELYVEMPPKQDRKLHEWIADIQKLFALLSQKLTKSQTEGIIFIDGIEDVYFSNKIQDFLSLLPEELPSNIFIVLACQNEEFLPVLFKSRIKESNIVKVVPLAVSQTRYIVNRKLRNTSLSFSLREAIVTKSEGHPLYLRYLLEESIHLKNEEIIIEWLNQVPYIGGDIEVYYESLWNRLQEKPNELYALATIARLRERVDENILKKVLPPHIGSMLMIFSPKIRYLLDLDQGISIYHASFANFIVNKTTMISEEIHYQITKFCKEEDNHLYSIKNILYHMLRQTEDLSIEAIIYCNQTWADKCTTYHIKPDLIVSDLDEVIDFALNNKIEIKETMRLLLLSQRIKFRYNNLFVRYASEFANLLIQKKEFNEAMTYIVRQGFLIIEDDNAIDFLIKFLENHANEEAQEIFHILRQRLILAMESGEIKYKVMDSYYKALAILTSYQSDNSGNAFSKEYSFLLSQLEYIADDDQESYMDFCLSIVSYQKAFLIFNKDIYTPIEAYEKQGIPIDSKMIRVLFFTLIELLKLEETYGSKNNLSGKINLLKDTKYLFEKFNFNNDNREIFLMGLVDNEFDVNIIESLIQEVIIENNSFSIREKNGVDLNYQSLYKFSALWQYRGFINYGEQHPELENNTPSTWENYLESVISLVGSIKGNAWRARCHGTETKFNELADTIKNILYPSLSLELKERVSWDRSYFIPEDTLVYVYQEIAEFYKEYCPTRVHDFLDFLMNNLENQLGMYTEGFREAIFSVIMILKKIKGIKRKIYDLSKGLEKHILLGVQNRWERTEDLINLSNIYVYLDNEGSTQRVFQELLNSSMGPSWYKEDQLSLIRSSLVNLQQSNQIESYLANIASILEHASGEMTFQRYVRVEKEEFIGVLCKIGNLGNAVEFLKEQVLPLPKVLQEKAESPQIDYTDRGKGYKFGIGNLEEQNAILEILENNSDMHPLLKWGFCELFLIGDTRYLDRFASIMGDIICKSSTDNSREILFKRLLKILISDMTKNERETFLISIKSFMVPEHYNHLLELIQKNNIEVEIGSKEIQDSEEGAEVPPMSSDHEESKDIAEDFFLPGTFGKSSSINNSNQAFSQAMDEMQMDNNIGAKEKFIEGLRTLQEGGWQIWSGNVSSEANQAFEHLANICDVQEFAISIRSLIVEEKYAHDWQIVKKILDLIGSRFNEEEAKDILSVVVEHLNLMVRPPEELKEYYHWLNEKQLVKSSNIELAQLFIWFLDSPSSHIPYRGPEILKGLTRIDPNFFVPIILDYSFNLNTNVAAEICAGIIYSLALENIESIWLYINQSYITDRIKECEHFTVKYTFVKILELGGVSLSTIDGSSPPEIDIHSIEVNEKFWRESHPIFATLEKINCWNKDNYKEIQQCILEKNQALSIDDLIKIDSYLVSAYRKQGQSVILKSEVYRSINKVLVRKVYDEDASKIFKALCRVNPIFPSEQIRLNSKPSKEREIMKFVLGNLSPEDFLFEGKYQHVHYTEILYSAEENCMKSVEIIGFARKEEEIINNEFDLEVMALKFKVNDLPDFTKGKINTTSSYIPLIYKGEFDTTYYGGTFTPAYLNNELDISSSINEKDIIRESWIEGRSWEFGKVGMPLREGSRLLISKEKMNLIRSLGWKLGWFVNYNDENAFIIDREKREIVQLW</sequence>
<dbReference type="GO" id="GO:0008236">
    <property type="term" value="F:serine-type peptidase activity"/>
    <property type="evidence" value="ECO:0007669"/>
    <property type="project" value="UniProtKB-KW"/>
</dbReference>
<dbReference type="RefSeq" id="WP_045852208.1">
    <property type="nucleotide sequence ID" value="NZ_FTLX01000007.1"/>
</dbReference>
<accession>A0A1N7AGT6</accession>
<reference evidence="3 4" key="1">
    <citation type="submission" date="2017-01" db="EMBL/GenBank/DDBJ databases">
        <authorList>
            <person name="Mah S.A."/>
            <person name="Swanson W.J."/>
            <person name="Moy G.W."/>
            <person name="Vacquier V.D."/>
        </authorList>
    </citation>
    <scope>NUCLEOTIDE SEQUENCE [LARGE SCALE GENOMIC DNA]</scope>
    <source>
        <strain evidence="3 4">NIO-1016</strain>
    </source>
</reference>
<evidence type="ECO:0000256" key="1">
    <source>
        <dbReference type="ARBA" id="ARBA00022825"/>
    </source>
</evidence>
<reference evidence="5" key="2">
    <citation type="submission" date="2017-03" db="EMBL/GenBank/DDBJ databases">
        <title>Bacillus sp. V-88(T) DSM27956, whole genome shotgun sequencing project.</title>
        <authorList>
            <person name="Dastager S.G."/>
            <person name="Neurgaonkar P.S."/>
            <person name="Dharne M.S."/>
        </authorList>
    </citation>
    <scope>NUCLEOTIDE SEQUENCE [LARGE SCALE GENOMIC DNA]</scope>
    <source>
        <strain evidence="5">DSM 25145</strain>
    </source>
</reference>
<dbReference type="EMBL" id="MWSK01000007">
    <property type="protein sequence ID" value="OXS75820.1"/>
    <property type="molecule type" value="Genomic_DNA"/>
</dbReference>